<proteinExistence type="predicted"/>
<dbReference type="InterPro" id="IPR029057">
    <property type="entry name" value="PRTase-like"/>
</dbReference>
<protein>
    <submittedName>
        <fullName evidence="2">Uncharacterized protein</fullName>
    </submittedName>
</protein>
<dbReference type="OMA" id="LTYAWDR"/>
<dbReference type="Pfam" id="PF06626">
    <property type="entry name" value="DUF1152"/>
    <property type="match status" value="1"/>
</dbReference>
<name>A0A0U3FUL5_9CREN</name>
<reference evidence="3 4" key="1">
    <citation type="submission" date="2015-12" db="EMBL/GenBank/DDBJ databases">
        <title>A stable core within a dynamic pangenome in Sulfolobus acidocaldarius.</title>
        <authorList>
            <person name="Anderson R."/>
            <person name="Kouris A."/>
            <person name="Seward C."/>
            <person name="Campbell K."/>
            <person name="Whitaker R."/>
        </authorList>
    </citation>
    <scope>NUCLEOTIDE SEQUENCE [LARGE SCALE GENOMIC DNA]</scope>
    <source>
        <strain evidence="1 4">GG12-C01-09</strain>
        <strain evidence="2 3">NG05B_CO5_07</strain>
    </source>
</reference>
<evidence type="ECO:0000313" key="2">
    <source>
        <dbReference type="EMBL" id="ALU31502.1"/>
    </source>
</evidence>
<dbReference type="SUPFAM" id="SSF53271">
    <property type="entry name" value="PRTase-like"/>
    <property type="match status" value="1"/>
</dbReference>
<dbReference type="EMBL" id="CP013694">
    <property type="protein sequence ID" value="ALU28782.1"/>
    <property type="molecule type" value="Genomic_DNA"/>
</dbReference>
<sequence length="330" mass="36540">MKAFIFGLGGGGDVVSAYIAYEYYKRLGYDTILGAVTWERYVEDPLPGPICEFMNADNLNDVITKLNKESYSIRNGRVVIPQIVKVLKVLNISEGYSICIREGIRKIARMIDEFALKEGIDVIVGVDAGGDVLAKGCEETLGSPLIDFIMLNVLTETKTKSVLATIGAGSDGELQQDYILRRIAEIATKGGLKDIKGIDEAISRKLDEILSVVTTEASKIPLEAFRGLYGEVSIRNNTRRVFVTPISAVMFFMEPKIVYETSPIAKVIKDSESLEDANEKLNKMGVYTEYNFELDLFSRFGNDATNVKGDEISKIRSEGKRKLGETKIKC</sequence>
<dbReference type="PaxDb" id="1435377-SUSAZ_04450"/>
<dbReference type="OrthoDB" id="275458at2157"/>
<evidence type="ECO:0000313" key="1">
    <source>
        <dbReference type="EMBL" id="ALU28782.1"/>
    </source>
</evidence>
<dbReference type="Proteomes" id="UP000065473">
    <property type="component" value="Chromosome"/>
</dbReference>
<dbReference type="Proteomes" id="UP000060043">
    <property type="component" value="Chromosome"/>
</dbReference>
<dbReference type="STRING" id="1435377.SUSAZ_04450"/>
<dbReference type="GeneID" id="14551479"/>
<dbReference type="RefSeq" id="WP_011277832.1">
    <property type="nucleotide sequence ID" value="NZ_BHWZ01000001.1"/>
</dbReference>
<gene>
    <name evidence="1" type="ORF">ATY89_01605</name>
    <name evidence="2" type="ORF">ATZ20_04640</name>
</gene>
<evidence type="ECO:0000313" key="4">
    <source>
        <dbReference type="Proteomes" id="UP000065473"/>
    </source>
</evidence>
<evidence type="ECO:0000313" key="3">
    <source>
        <dbReference type="Proteomes" id="UP000060043"/>
    </source>
</evidence>
<dbReference type="PIRSF" id="PIRSF029122">
    <property type="entry name" value="DUF1152"/>
    <property type="match status" value="1"/>
</dbReference>
<accession>A0A0U3FUL5</accession>
<dbReference type="InterPro" id="IPR010581">
    <property type="entry name" value="DUF1152"/>
</dbReference>
<dbReference type="EMBL" id="CP013695">
    <property type="protein sequence ID" value="ALU31502.1"/>
    <property type="molecule type" value="Genomic_DNA"/>
</dbReference>
<organism evidence="2 3">
    <name type="scientific">Sulfolobus acidocaldarius</name>
    <dbReference type="NCBI Taxonomy" id="2285"/>
    <lineage>
        <taxon>Archaea</taxon>
        <taxon>Thermoproteota</taxon>
        <taxon>Thermoprotei</taxon>
        <taxon>Sulfolobales</taxon>
        <taxon>Sulfolobaceae</taxon>
        <taxon>Sulfolobus</taxon>
    </lineage>
</organism>
<dbReference type="AlphaFoldDB" id="A0A0U3FUL5"/>